<dbReference type="EC" id="2.7.1.182" evidence="15"/>
<evidence type="ECO:0000256" key="2">
    <source>
        <dbReference type="ARBA" id="ARBA00010794"/>
    </source>
</evidence>
<dbReference type="InterPro" id="IPR039606">
    <property type="entry name" value="Phytol/farnesol_kinase"/>
</dbReference>
<keyword evidence="3" id="KW-0150">Chloroplast</keyword>
<dbReference type="EMBL" id="JAEHOC010000001">
    <property type="protein sequence ID" value="KAG2445482.1"/>
    <property type="molecule type" value="Genomic_DNA"/>
</dbReference>
<sequence>MELAEPPAPQQHRDPQQQPLTVGGASSHGALAEDAPIRQLLGGPALRTWTLWHLMCVECTWSAAAPTAVQQPVRSGAAGTMGGQLGRTAAADCAAKAAVAAAPLRGLARRRLISTRPLHADTVNTIVAAAHVLAISAQAYPCCSHLPQLESSADSGVEAAPVAPRHSAAPAGVRLQIRGEGERAPERGRQGQDQEQPRPQHVGQPPHDGSQALTLNPRQPLLPPPPAAPPPPPPPPPAPPPAAAVLLPSPVHVFDLVQRVMDAVRLAGSTGAGPVVLGDQMPSLLLVRLLTRLRPRQAAARLPGLWRTLLWDVERLRFEEVALEVDSLLQPRCLAGDAPPAEAASLVATLAAVSRRLRSGLHERLANSARSSGGSSSSSSGGSGSGNTGVGSAPAPEGSADVASCDTALETLGRSLMALLTLSLAHAAVTAATDGDEEHHRSGSGSPSALVADSWRQFLCSDEAGVVPFLALLLQLKDTDKETDHEIAGLLMVVGAWDLDMLVAAVQSAGGNDGGRSNGSSSSSGTCASSCAAPSGTAGAAEQAAGSGGGAVTARTASAVLASIRALAERQPQGLQRRQLTQVLELVAAALERTSAHASETGDGEAPRVDVGALQREMATDAVSRACVESVGLMCPAEVEMRFRRLPGAAAATAASGASGSSSGSSGQGVALCGNPSCRNLDGPSALIPPAGGKTCARCRAVRYCCGVCQLSHWREGHSAAFGRMGQPHAP</sequence>
<name>A0A835WDM7_CHLIN</name>
<proteinExistence type="inferred from homology"/>
<evidence type="ECO:0000256" key="5">
    <source>
        <dbReference type="ARBA" id="ARBA00022679"/>
    </source>
</evidence>
<accession>A0A835WDM7</accession>
<reference evidence="20" key="1">
    <citation type="journal article" date="2020" name="bioRxiv">
        <title>Comparative genomics of Chlamydomonas.</title>
        <authorList>
            <person name="Craig R.J."/>
            <person name="Hasan A.R."/>
            <person name="Ness R.W."/>
            <person name="Keightley P.D."/>
        </authorList>
    </citation>
    <scope>NUCLEOTIDE SEQUENCE</scope>
    <source>
        <strain evidence="20">SAG 7.73</strain>
    </source>
</reference>
<dbReference type="Proteomes" id="UP000650467">
    <property type="component" value="Unassembled WGS sequence"/>
</dbReference>
<feature type="region of interest" description="Disordered" evidence="18">
    <location>
        <begin position="510"/>
        <end position="533"/>
    </location>
</feature>
<evidence type="ECO:0000256" key="3">
    <source>
        <dbReference type="ARBA" id="ARBA00022528"/>
    </source>
</evidence>
<comment type="similarity">
    <text evidence="2">Belongs to the polyprenol kinase family.</text>
</comment>
<keyword evidence="8 17" id="KW-0863">Zinc-finger</keyword>
<dbReference type="AlphaFoldDB" id="A0A835WDM7"/>
<keyword evidence="21" id="KW-1185">Reference proteome</keyword>
<feature type="compositionally biased region" description="Low complexity" evidence="18">
    <location>
        <begin position="518"/>
        <end position="533"/>
    </location>
</feature>
<feature type="region of interest" description="Disordered" evidence="18">
    <location>
        <begin position="1"/>
        <end position="28"/>
    </location>
</feature>
<keyword evidence="13" id="KW-0472">Membrane</keyword>
<evidence type="ECO:0000256" key="12">
    <source>
        <dbReference type="ARBA" id="ARBA00022989"/>
    </source>
</evidence>
<dbReference type="GO" id="GO:0010276">
    <property type="term" value="F:phytol kinase activity"/>
    <property type="evidence" value="ECO:0007669"/>
    <property type="project" value="UniProtKB-EC"/>
</dbReference>
<feature type="domain" description="MYND-type" evidence="19">
    <location>
        <begin position="670"/>
        <end position="722"/>
    </location>
</feature>
<keyword evidence="10" id="KW-0862">Zinc</keyword>
<comment type="caution">
    <text evidence="20">The sequence shown here is derived from an EMBL/GenBank/DDBJ whole genome shotgun (WGS) entry which is preliminary data.</text>
</comment>
<dbReference type="InterPro" id="IPR002893">
    <property type="entry name" value="Znf_MYND"/>
</dbReference>
<evidence type="ECO:0000313" key="21">
    <source>
        <dbReference type="Proteomes" id="UP000650467"/>
    </source>
</evidence>
<dbReference type="GO" id="GO:0009507">
    <property type="term" value="C:chloroplast"/>
    <property type="evidence" value="ECO:0007669"/>
    <property type="project" value="UniProtKB-SubCell"/>
</dbReference>
<evidence type="ECO:0000256" key="16">
    <source>
        <dbReference type="ARBA" id="ARBA00048889"/>
    </source>
</evidence>
<dbReference type="Pfam" id="PF01753">
    <property type="entry name" value="zf-MYND"/>
    <property type="match status" value="1"/>
</dbReference>
<keyword evidence="6" id="KW-0812">Transmembrane</keyword>
<feature type="compositionally biased region" description="Pro residues" evidence="18">
    <location>
        <begin position="220"/>
        <end position="242"/>
    </location>
</feature>
<comment type="pathway">
    <text evidence="14">Cofactor biosynthesis; tocopherol biosynthesis.</text>
</comment>
<dbReference type="OrthoDB" id="550206at2759"/>
<feature type="compositionally biased region" description="Basic and acidic residues" evidence="18">
    <location>
        <begin position="182"/>
        <end position="198"/>
    </location>
</feature>
<evidence type="ECO:0000256" key="13">
    <source>
        <dbReference type="ARBA" id="ARBA00023136"/>
    </source>
</evidence>
<organism evidence="20 21">
    <name type="scientific">Chlamydomonas incerta</name>
    <dbReference type="NCBI Taxonomy" id="51695"/>
    <lineage>
        <taxon>Eukaryota</taxon>
        <taxon>Viridiplantae</taxon>
        <taxon>Chlorophyta</taxon>
        <taxon>core chlorophytes</taxon>
        <taxon>Chlorophyceae</taxon>
        <taxon>CS clade</taxon>
        <taxon>Chlamydomonadales</taxon>
        <taxon>Chlamydomonadaceae</taxon>
        <taxon>Chlamydomonas</taxon>
    </lineage>
</organism>
<comment type="subcellular location">
    <subcellularLocation>
        <location evidence="1">Plastid</location>
        <location evidence="1">Chloroplast membrane</location>
        <topology evidence="1">Multi-pass membrane protein</topology>
    </subcellularLocation>
</comment>
<evidence type="ECO:0000256" key="6">
    <source>
        <dbReference type="ARBA" id="ARBA00022692"/>
    </source>
</evidence>
<dbReference type="PANTHER" id="PTHR32523:SF8">
    <property type="entry name" value="DOLICHOL KINASE"/>
    <property type="match status" value="1"/>
</dbReference>
<evidence type="ECO:0000256" key="15">
    <source>
        <dbReference type="ARBA" id="ARBA00039024"/>
    </source>
</evidence>
<evidence type="ECO:0000256" key="9">
    <source>
        <dbReference type="ARBA" id="ARBA00022777"/>
    </source>
</evidence>
<keyword evidence="11" id="KW-0809">Transit peptide</keyword>
<comment type="catalytic activity">
    <reaction evidence="16">
        <text>phytol + CTP = phytyl phosphate + CDP + H(+)</text>
        <dbReference type="Rhea" id="RHEA:38055"/>
        <dbReference type="ChEBI" id="CHEBI:15378"/>
        <dbReference type="ChEBI" id="CHEBI:17327"/>
        <dbReference type="ChEBI" id="CHEBI:37563"/>
        <dbReference type="ChEBI" id="CHEBI:58069"/>
        <dbReference type="ChEBI" id="CHEBI:75483"/>
        <dbReference type="EC" id="2.7.1.182"/>
    </reaction>
</comment>
<keyword evidence="12" id="KW-1133">Transmembrane helix</keyword>
<protein>
    <recommendedName>
        <fullName evidence="15">phytol kinase</fullName>
        <ecNumber evidence="15">2.7.1.182</ecNumber>
    </recommendedName>
</protein>
<evidence type="ECO:0000256" key="8">
    <source>
        <dbReference type="ARBA" id="ARBA00022771"/>
    </source>
</evidence>
<dbReference type="SUPFAM" id="SSF144232">
    <property type="entry name" value="HIT/MYND zinc finger-like"/>
    <property type="match status" value="1"/>
</dbReference>
<evidence type="ECO:0000256" key="11">
    <source>
        <dbReference type="ARBA" id="ARBA00022946"/>
    </source>
</evidence>
<evidence type="ECO:0000256" key="7">
    <source>
        <dbReference type="ARBA" id="ARBA00022723"/>
    </source>
</evidence>
<dbReference type="PANTHER" id="PTHR32523">
    <property type="entry name" value="PHYTOL KINASE 1, CHLOROPLASTIC"/>
    <property type="match status" value="1"/>
</dbReference>
<keyword evidence="4" id="KW-0934">Plastid</keyword>
<evidence type="ECO:0000313" key="20">
    <source>
        <dbReference type="EMBL" id="KAG2445482.1"/>
    </source>
</evidence>
<evidence type="ECO:0000256" key="4">
    <source>
        <dbReference type="ARBA" id="ARBA00022640"/>
    </source>
</evidence>
<gene>
    <name evidence="20" type="ORF">HXX76_000098</name>
</gene>
<dbReference type="GO" id="GO:0016020">
    <property type="term" value="C:membrane"/>
    <property type="evidence" value="ECO:0007669"/>
    <property type="project" value="UniProtKB-SubCell"/>
</dbReference>
<evidence type="ECO:0000256" key="1">
    <source>
        <dbReference type="ARBA" id="ARBA00004508"/>
    </source>
</evidence>
<feature type="region of interest" description="Disordered" evidence="18">
    <location>
        <begin position="182"/>
        <end position="243"/>
    </location>
</feature>
<feature type="region of interest" description="Disordered" evidence="18">
    <location>
        <begin position="157"/>
        <end position="176"/>
    </location>
</feature>
<feature type="compositionally biased region" description="Low complexity" evidence="18">
    <location>
        <begin position="371"/>
        <end position="380"/>
    </location>
</feature>
<dbReference type="Gene3D" id="6.10.140.2220">
    <property type="match status" value="1"/>
</dbReference>
<evidence type="ECO:0000256" key="17">
    <source>
        <dbReference type="PROSITE-ProRule" id="PRU00134"/>
    </source>
</evidence>
<evidence type="ECO:0000259" key="19">
    <source>
        <dbReference type="PROSITE" id="PS50865"/>
    </source>
</evidence>
<feature type="region of interest" description="Disordered" evidence="18">
    <location>
        <begin position="365"/>
        <end position="401"/>
    </location>
</feature>
<dbReference type="PROSITE" id="PS50865">
    <property type="entry name" value="ZF_MYND_2"/>
    <property type="match status" value="1"/>
</dbReference>
<dbReference type="GO" id="GO:0008270">
    <property type="term" value="F:zinc ion binding"/>
    <property type="evidence" value="ECO:0007669"/>
    <property type="project" value="UniProtKB-KW"/>
</dbReference>
<keyword evidence="9" id="KW-0418">Kinase</keyword>
<keyword evidence="5" id="KW-0808">Transferase</keyword>
<keyword evidence="7" id="KW-0479">Metal-binding</keyword>
<evidence type="ECO:0000256" key="14">
    <source>
        <dbReference type="ARBA" id="ARBA00024015"/>
    </source>
</evidence>
<evidence type="ECO:0000256" key="18">
    <source>
        <dbReference type="SAM" id="MobiDB-lite"/>
    </source>
</evidence>
<evidence type="ECO:0000256" key="10">
    <source>
        <dbReference type="ARBA" id="ARBA00022833"/>
    </source>
</evidence>